<protein>
    <recommendedName>
        <fullName evidence="3">Spore coat protein U domain-containing protein</fullName>
    </recommendedName>
</protein>
<sequence>MKKQTFLAILLVGALILTGVIFEPEMSFADDVAVTASVSTSVSCSTTATSTAFGTLTTGSIATASPNSTLLMSCNYGAGCDLNINDAGGGGNPGLWNSSASDIVQSADATLSAGTEGYGIQAATTANGSGGVLYPSVNYWVTGDNVGGLTLGTSVLASSSVPISGREITVIHKAAISGLTAAGSYADTITYGCVGN</sequence>
<accession>A0A1G1XLI8</accession>
<name>A0A1G1XLI8_9BACT</name>
<comment type="caution">
    <text evidence="1">The sequence shown here is derived from an EMBL/GenBank/DDBJ whole genome shotgun (WGS) entry which is preliminary data.</text>
</comment>
<proteinExistence type="predicted"/>
<dbReference type="Proteomes" id="UP000178570">
    <property type="component" value="Unassembled WGS sequence"/>
</dbReference>
<evidence type="ECO:0000313" key="2">
    <source>
        <dbReference type="Proteomes" id="UP000178570"/>
    </source>
</evidence>
<dbReference type="STRING" id="1797529.A2570_02725"/>
<dbReference type="EMBL" id="MHHY01000009">
    <property type="protein sequence ID" value="OGY40177.1"/>
    <property type="molecule type" value="Genomic_DNA"/>
</dbReference>
<evidence type="ECO:0000313" key="1">
    <source>
        <dbReference type="EMBL" id="OGY40177.1"/>
    </source>
</evidence>
<gene>
    <name evidence="1" type="ORF">A2570_02725</name>
</gene>
<evidence type="ECO:0008006" key="3">
    <source>
        <dbReference type="Google" id="ProtNLM"/>
    </source>
</evidence>
<organism evidence="1 2">
    <name type="scientific">Candidatus Brennerbacteria bacterium RIFOXYD1_FULL_41_16</name>
    <dbReference type="NCBI Taxonomy" id="1797529"/>
    <lineage>
        <taxon>Bacteria</taxon>
        <taxon>Candidatus Brenneribacteriota</taxon>
    </lineage>
</organism>
<reference evidence="1 2" key="1">
    <citation type="journal article" date="2016" name="Nat. Commun.">
        <title>Thousands of microbial genomes shed light on interconnected biogeochemical processes in an aquifer system.</title>
        <authorList>
            <person name="Anantharaman K."/>
            <person name="Brown C.T."/>
            <person name="Hug L.A."/>
            <person name="Sharon I."/>
            <person name="Castelle C.J."/>
            <person name="Probst A.J."/>
            <person name="Thomas B.C."/>
            <person name="Singh A."/>
            <person name="Wilkins M.J."/>
            <person name="Karaoz U."/>
            <person name="Brodie E.L."/>
            <person name="Williams K.H."/>
            <person name="Hubbard S.S."/>
            <person name="Banfield J.F."/>
        </authorList>
    </citation>
    <scope>NUCLEOTIDE SEQUENCE [LARGE SCALE GENOMIC DNA]</scope>
</reference>
<dbReference type="AlphaFoldDB" id="A0A1G1XLI8"/>